<sequence>MSTVLFASENIEDKIYVERIIERAISINIDEDWYWLKLNHYKKGILGKYESEIDDPHFFNSKYGKNDPKLELVETLKAFFLENTPTNHNLHAQCRFPAKFEYLDKKLFFDRAKITIISCSNFKKWYNDLPKHKVVLSFPTFYDGMPATMFGHTLLYFKDKKKSNLMNFAVNYAALVDLENENSIKYVFMGIFGGYIGKFSLNRYYLKIAEYNEIENRDIWEYELNLKPEEIKKLYLHLWELQSTYFNYFYFKENCSYHLLSLLEIARPGLNLQNDYYFWATPAETIKQIYDFKLVDKKVYRPSRRSIFKNRYDKLNKKNKFIVDY</sequence>
<dbReference type="Pfam" id="PF25225">
    <property type="entry name" value="DUF7843"/>
    <property type="match status" value="1"/>
</dbReference>
<reference evidence="3" key="1">
    <citation type="submission" date="2018-05" db="EMBL/GenBank/DDBJ databases">
        <authorList>
            <person name="Lanie J.A."/>
            <person name="Ng W.-L."/>
            <person name="Kazmierczak K.M."/>
            <person name="Andrzejewski T.M."/>
            <person name="Davidsen T.M."/>
            <person name="Wayne K.J."/>
            <person name="Tettelin H."/>
            <person name="Glass J.I."/>
            <person name="Rusch D."/>
            <person name="Podicherti R."/>
            <person name="Tsui H.-C.T."/>
            <person name="Winkler M.E."/>
        </authorList>
    </citation>
    <scope>NUCLEOTIDE SEQUENCE</scope>
</reference>
<evidence type="ECO:0000313" key="3">
    <source>
        <dbReference type="EMBL" id="SVB66589.1"/>
    </source>
</evidence>
<dbReference type="Pfam" id="PF13387">
    <property type="entry name" value="Lnb_N"/>
    <property type="match status" value="1"/>
</dbReference>
<feature type="non-terminal residue" evidence="3">
    <location>
        <position position="325"/>
    </location>
</feature>
<protein>
    <submittedName>
        <fullName evidence="3">Uncharacterized protein</fullName>
    </submittedName>
</protein>
<accession>A0A382FVC6</accession>
<name>A0A382FVC6_9ZZZZ</name>
<feature type="domain" description="DUF7843" evidence="2">
    <location>
        <begin position="29"/>
        <end position="105"/>
    </location>
</feature>
<dbReference type="AlphaFoldDB" id="A0A382FVC6"/>
<gene>
    <name evidence="3" type="ORF">METZ01_LOCUS219443</name>
</gene>
<dbReference type="InterPro" id="IPR057165">
    <property type="entry name" value="DUF7843"/>
</dbReference>
<feature type="domain" description="Lnb N-terminal periplasmic" evidence="1">
    <location>
        <begin position="122"/>
        <end position="290"/>
    </location>
</feature>
<dbReference type="EMBL" id="UINC01051894">
    <property type="protein sequence ID" value="SVB66589.1"/>
    <property type="molecule type" value="Genomic_DNA"/>
</dbReference>
<evidence type="ECO:0000259" key="2">
    <source>
        <dbReference type="Pfam" id="PF25225"/>
    </source>
</evidence>
<evidence type="ECO:0000259" key="1">
    <source>
        <dbReference type="Pfam" id="PF13387"/>
    </source>
</evidence>
<organism evidence="3">
    <name type="scientific">marine metagenome</name>
    <dbReference type="NCBI Taxonomy" id="408172"/>
    <lineage>
        <taxon>unclassified sequences</taxon>
        <taxon>metagenomes</taxon>
        <taxon>ecological metagenomes</taxon>
    </lineage>
</organism>
<dbReference type="InterPro" id="IPR025178">
    <property type="entry name" value="Lnb_N"/>
</dbReference>
<proteinExistence type="predicted"/>